<dbReference type="NCBIfam" id="TIGR01981">
    <property type="entry name" value="sufD"/>
    <property type="match status" value="1"/>
</dbReference>
<organism evidence="4 5">
    <name type="scientific">Undibacter mobilis</name>
    <dbReference type="NCBI Taxonomy" id="2292256"/>
    <lineage>
        <taxon>Bacteria</taxon>
        <taxon>Pseudomonadati</taxon>
        <taxon>Pseudomonadota</taxon>
        <taxon>Alphaproteobacteria</taxon>
        <taxon>Hyphomicrobiales</taxon>
        <taxon>Nitrobacteraceae</taxon>
        <taxon>Undibacter</taxon>
    </lineage>
</organism>
<dbReference type="OrthoDB" id="9768262at2"/>
<comment type="similarity">
    <text evidence="1">Belongs to the iron-sulfur cluster assembly SufBD family.</text>
</comment>
<gene>
    <name evidence="4" type="primary">sufD</name>
    <name evidence="4" type="ORF">DXH78_13930</name>
</gene>
<accession>A0A371BD85</accession>
<dbReference type="Proteomes" id="UP000263993">
    <property type="component" value="Unassembled WGS sequence"/>
</dbReference>
<evidence type="ECO:0000259" key="2">
    <source>
        <dbReference type="Pfam" id="PF01458"/>
    </source>
</evidence>
<dbReference type="GO" id="GO:0016226">
    <property type="term" value="P:iron-sulfur cluster assembly"/>
    <property type="evidence" value="ECO:0007669"/>
    <property type="project" value="InterPro"/>
</dbReference>
<evidence type="ECO:0000313" key="4">
    <source>
        <dbReference type="EMBL" id="RDV05575.1"/>
    </source>
</evidence>
<evidence type="ECO:0000259" key="3">
    <source>
        <dbReference type="Pfam" id="PF19295"/>
    </source>
</evidence>
<dbReference type="Pfam" id="PF19295">
    <property type="entry name" value="SufBD_N"/>
    <property type="match status" value="1"/>
</dbReference>
<dbReference type="InterPro" id="IPR045595">
    <property type="entry name" value="SufBD_N"/>
</dbReference>
<dbReference type="InterPro" id="IPR037284">
    <property type="entry name" value="SUF_FeS_clus_asmbl_SufBD_sf"/>
</dbReference>
<proteinExistence type="inferred from homology"/>
<evidence type="ECO:0000313" key="5">
    <source>
        <dbReference type="Proteomes" id="UP000263993"/>
    </source>
</evidence>
<dbReference type="EMBL" id="QRGO01000001">
    <property type="protein sequence ID" value="RDV05575.1"/>
    <property type="molecule type" value="Genomic_DNA"/>
</dbReference>
<dbReference type="InterPro" id="IPR000825">
    <property type="entry name" value="SUF_FeS_clus_asmbl_SufBD_core"/>
</dbReference>
<evidence type="ECO:0000256" key="1">
    <source>
        <dbReference type="ARBA" id="ARBA00043967"/>
    </source>
</evidence>
<feature type="domain" description="SUF system FeS cluster assembly SufBD core" evidence="2">
    <location>
        <begin position="180"/>
        <end position="405"/>
    </location>
</feature>
<dbReference type="Pfam" id="PF01458">
    <property type="entry name" value="SUFBD_core"/>
    <property type="match status" value="1"/>
</dbReference>
<dbReference type="AlphaFoldDB" id="A0A371BD85"/>
<name>A0A371BD85_9BRAD</name>
<dbReference type="RefSeq" id="WP_115517599.1">
    <property type="nucleotide sequence ID" value="NZ_QRGO01000001.1"/>
</dbReference>
<dbReference type="PANTHER" id="PTHR43575">
    <property type="entry name" value="PROTEIN ABCI7, CHLOROPLASTIC"/>
    <property type="match status" value="1"/>
</dbReference>
<feature type="domain" description="SUF system FeS cluster assembly SufBD N-terminal" evidence="3">
    <location>
        <begin position="32"/>
        <end position="175"/>
    </location>
</feature>
<reference evidence="5" key="1">
    <citation type="submission" date="2018-08" db="EMBL/GenBank/DDBJ databases">
        <authorList>
            <person name="Kim S.-J."/>
            <person name="Jung G.-Y."/>
        </authorList>
    </citation>
    <scope>NUCLEOTIDE SEQUENCE [LARGE SCALE GENOMIC DNA]</scope>
    <source>
        <strain evidence="5">GY_H</strain>
    </source>
</reference>
<dbReference type="SUPFAM" id="SSF101960">
    <property type="entry name" value="Stabilizer of iron transporter SufD"/>
    <property type="match status" value="1"/>
</dbReference>
<comment type="caution">
    <text evidence="4">The sequence shown here is derived from an EMBL/GenBank/DDBJ whole genome shotgun (WGS) entry which is preliminary data.</text>
</comment>
<sequence length="434" mass="46068">MADVTPIRTPAEQAIAAAFDSARGTLPGKGAVASLREDAFRRFDATGLPTRRVEAWKYTDLRTGLREALPLAAPPDAAAKANAKNAGAVFAALKPRKLTFVDGAFVPELSDLSPEAGLSIGSMAEALTKGDADVTAKLGQTFETDDIAVALNTALMGDGVVIRVAANTVLTRPLHLVFVTQSEASSFTRSLVVVEKGAKAVIAESHEGVAAQVNTALELIVGDGAEVDYYKVVANRGIHLGSLLLSAGKNARFDTFVLNQDVGIVRNQSFVRFAGEHSKGAMRGVNLVRGKEHVDNTLLIEHVAAHCAGREQFKAVLDGESRSVFQGKIVVKPGAQKTDSKMMTRALLLSDDAEADNKPELEIFADDVVCGHGATAGALDPMLKFYLMSRGIDEQQAEALLIQAFIGETVEEIADEGFRDAIMTAALAWLETRG</sequence>
<dbReference type="PANTHER" id="PTHR43575:SF1">
    <property type="entry name" value="PROTEIN ABCI7, CHLOROPLASTIC"/>
    <property type="match status" value="1"/>
</dbReference>
<protein>
    <submittedName>
        <fullName evidence="4">Fe-S cluster assembly protein SufD</fullName>
    </submittedName>
</protein>
<dbReference type="InterPro" id="IPR011542">
    <property type="entry name" value="SUF_FeS_clus_asmbl_SufD"/>
</dbReference>
<dbReference type="InterPro" id="IPR055346">
    <property type="entry name" value="Fe-S_cluster_assembly_SufBD"/>
</dbReference>
<keyword evidence="5" id="KW-1185">Reference proteome</keyword>